<keyword evidence="2" id="KW-1185">Reference proteome</keyword>
<reference evidence="1 2" key="1">
    <citation type="journal article" date="2024" name="Plant Biotechnol. J.">
        <title>Genome and CRISPR/Cas9 system of a widespread forest tree (Populus alba) in the world.</title>
        <authorList>
            <person name="Liu Y.J."/>
            <person name="Jiang P.F."/>
            <person name="Han X.M."/>
            <person name="Li X.Y."/>
            <person name="Wang H.M."/>
            <person name="Wang Y.J."/>
            <person name="Wang X.X."/>
            <person name="Zeng Q.Y."/>
        </authorList>
    </citation>
    <scope>NUCLEOTIDE SEQUENCE [LARGE SCALE GENOMIC DNA]</scope>
    <source>
        <strain evidence="2">cv. PAL-ZL1</strain>
    </source>
</reference>
<accession>A0ACC4CBR5</accession>
<protein>
    <submittedName>
        <fullName evidence="1">Uncharacterized protein</fullName>
    </submittedName>
</protein>
<evidence type="ECO:0000313" key="1">
    <source>
        <dbReference type="EMBL" id="KAL3592236.1"/>
    </source>
</evidence>
<organism evidence="1 2">
    <name type="scientific">Populus alba</name>
    <name type="common">White poplar</name>
    <dbReference type="NCBI Taxonomy" id="43335"/>
    <lineage>
        <taxon>Eukaryota</taxon>
        <taxon>Viridiplantae</taxon>
        <taxon>Streptophyta</taxon>
        <taxon>Embryophyta</taxon>
        <taxon>Tracheophyta</taxon>
        <taxon>Spermatophyta</taxon>
        <taxon>Magnoliopsida</taxon>
        <taxon>eudicotyledons</taxon>
        <taxon>Gunneridae</taxon>
        <taxon>Pentapetalae</taxon>
        <taxon>rosids</taxon>
        <taxon>fabids</taxon>
        <taxon>Malpighiales</taxon>
        <taxon>Salicaceae</taxon>
        <taxon>Saliceae</taxon>
        <taxon>Populus</taxon>
    </lineage>
</organism>
<dbReference type="Proteomes" id="UP000309997">
    <property type="component" value="Unassembled WGS sequence"/>
</dbReference>
<gene>
    <name evidence="1" type="ORF">D5086_010876</name>
</gene>
<name>A0ACC4CBR5_POPAL</name>
<comment type="caution">
    <text evidence="1">The sequence shown here is derived from an EMBL/GenBank/DDBJ whole genome shotgun (WGS) entry which is preliminary data.</text>
</comment>
<evidence type="ECO:0000313" key="2">
    <source>
        <dbReference type="Proteomes" id="UP000309997"/>
    </source>
</evidence>
<proteinExistence type="predicted"/>
<dbReference type="EMBL" id="RCHU02000005">
    <property type="protein sequence ID" value="KAL3592236.1"/>
    <property type="molecule type" value="Genomic_DNA"/>
</dbReference>
<sequence>MRWNSIKQHNSGADRRGNTVRMADGMSDLILKSLLMKTQMAGEDDYDFSSASQGIRSYWASSIPITWGSSENVEQIMRSFLWSGRYEHYQGLSGLGSRSNLLQGVFRNFWTIKAQEAALWALGKDSKAQILSEFGR</sequence>